<keyword evidence="10" id="KW-0067">ATP-binding</keyword>
<dbReference type="Pfam" id="PF00672">
    <property type="entry name" value="HAMP"/>
    <property type="match status" value="1"/>
</dbReference>
<evidence type="ECO:0000256" key="1">
    <source>
        <dbReference type="ARBA" id="ARBA00000085"/>
    </source>
</evidence>
<comment type="subcellular location">
    <subcellularLocation>
        <location evidence="2">Cell membrane</location>
        <topology evidence="2">Multi-pass membrane protein</topology>
    </subcellularLocation>
</comment>
<dbReference type="Gene3D" id="1.10.287.130">
    <property type="match status" value="1"/>
</dbReference>
<feature type="domain" description="HAMP" evidence="17">
    <location>
        <begin position="331"/>
        <end position="384"/>
    </location>
</feature>
<dbReference type="SMART" id="SM00387">
    <property type="entry name" value="HATPase_c"/>
    <property type="match status" value="1"/>
</dbReference>
<evidence type="ECO:0000256" key="9">
    <source>
        <dbReference type="ARBA" id="ARBA00022777"/>
    </source>
</evidence>
<evidence type="ECO:0000256" key="11">
    <source>
        <dbReference type="ARBA" id="ARBA00022989"/>
    </source>
</evidence>
<dbReference type="PANTHER" id="PTHR43065">
    <property type="entry name" value="SENSOR HISTIDINE KINASE"/>
    <property type="match status" value="1"/>
</dbReference>
<keyword evidence="4" id="KW-1003">Cell membrane</keyword>
<dbReference type="PANTHER" id="PTHR43065:SF10">
    <property type="entry name" value="PEROXIDE STRESS-ACTIVATED HISTIDINE KINASE MAK3"/>
    <property type="match status" value="1"/>
</dbReference>
<comment type="catalytic activity">
    <reaction evidence="1">
        <text>ATP + protein L-histidine = ADP + protein N-phospho-L-histidine.</text>
        <dbReference type="EC" id="2.7.13.3"/>
    </reaction>
</comment>
<feature type="transmembrane region" description="Helical" evidence="14">
    <location>
        <begin position="305"/>
        <end position="330"/>
    </location>
</feature>
<keyword evidence="6" id="KW-0808">Transferase</keyword>
<evidence type="ECO:0000256" key="8">
    <source>
        <dbReference type="ARBA" id="ARBA00022741"/>
    </source>
</evidence>
<evidence type="ECO:0000259" key="16">
    <source>
        <dbReference type="PROSITE" id="PS50112"/>
    </source>
</evidence>
<proteinExistence type="predicted"/>
<evidence type="ECO:0000259" key="15">
    <source>
        <dbReference type="PROSITE" id="PS50109"/>
    </source>
</evidence>
<feature type="transmembrane region" description="Helical" evidence="14">
    <location>
        <begin position="110"/>
        <end position="133"/>
    </location>
</feature>
<dbReference type="InterPro" id="IPR035965">
    <property type="entry name" value="PAS-like_dom_sf"/>
</dbReference>
<evidence type="ECO:0000256" key="3">
    <source>
        <dbReference type="ARBA" id="ARBA00012438"/>
    </source>
</evidence>
<accession>E3I5Z1</accession>
<dbReference type="InterPro" id="IPR003660">
    <property type="entry name" value="HAMP_dom"/>
</dbReference>
<organism evidence="18 19">
    <name type="scientific">Rhodomicrobium vannielii (strain ATCC 17100 / DSM 162 / LMG 4299 / NCIMB 10020 / ATH 3.1.1)</name>
    <dbReference type="NCBI Taxonomy" id="648757"/>
    <lineage>
        <taxon>Bacteria</taxon>
        <taxon>Pseudomonadati</taxon>
        <taxon>Pseudomonadota</taxon>
        <taxon>Alphaproteobacteria</taxon>
        <taxon>Hyphomicrobiales</taxon>
        <taxon>Hyphomicrobiaceae</taxon>
        <taxon>Rhodomicrobium</taxon>
    </lineage>
</organism>
<dbReference type="EC" id="2.7.13.3" evidence="3"/>
<evidence type="ECO:0000313" key="18">
    <source>
        <dbReference type="EMBL" id="ADP70584.1"/>
    </source>
</evidence>
<dbReference type="GO" id="GO:0000155">
    <property type="term" value="F:phosphorelay sensor kinase activity"/>
    <property type="evidence" value="ECO:0007669"/>
    <property type="project" value="InterPro"/>
</dbReference>
<evidence type="ECO:0000256" key="6">
    <source>
        <dbReference type="ARBA" id="ARBA00022679"/>
    </source>
</evidence>
<reference evidence="19" key="1">
    <citation type="journal article" date="2011" name="J. Bacteriol.">
        <title>Genome sequences of eight morphologically diverse alphaproteobacteria.</title>
        <authorList>
            <consortium name="US DOE Joint Genome Institute"/>
            <person name="Brown P.J."/>
            <person name="Kysela D.T."/>
            <person name="Buechlein A."/>
            <person name="Hemmerich C."/>
            <person name="Brun Y.V."/>
        </authorList>
    </citation>
    <scope>NUCLEOTIDE SEQUENCE [LARGE SCALE GENOMIC DNA]</scope>
    <source>
        <strain evidence="19">ATCC 17100 / ATH 3.1.1 / DSM 162 / LMG 4299</strain>
    </source>
</reference>
<dbReference type="Proteomes" id="UP000001399">
    <property type="component" value="Chromosome"/>
</dbReference>
<evidence type="ECO:0000259" key="17">
    <source>
        <dbReference type="PROSITE" id="PS50885"/>
    </source>
</evidence>
<evidence type="ECO:0000256" key="4">
    <source>
        <dbReference type="ARBA" id="ARBA00022475"/>
    </source>
</evidence>
<dbReference type="AlphaFoldDB" id="E3I5Z1"/>
<dbReference type="SUPFAM" id="SSF55785">
    <property type="entry name" value="PYP-like sensor domain (PAS domain)"/>
    <property type="match status" value="1"/>
</dbReference>
<dbReference type="HOGENOM" id="CLU_019564_1_0_5"/>
<keyword evidence="12" id="KW-0902">Two-component regulatory system</keyword>
<dbReference type="InterPro" id="IPR000014">
    <property type="entry name" value="PAS"/>
</dbReference>
<dbReference type="eggNOG" id="COG5000">
    <property type="taxonomic scope" value="Bacteria"/>
</dbReference>
<evidence type="ECO:0000256" key="12">
    <source>
        <dbReference type="ARBA" id="ARBA00023012"/>
    </source>
</evidence>
<keyword evidence="8" id="KW-0547">Nucleotide-binding</keyword>
<dbReference type="PROSITE" id="PS50109">
    <property type="entry name" value="HIS_KIN"/>
    <property type="match status" value="1"/>
</dbReference>
<dbReference type="STRING" id="648757.Rvan_1322"/>
<feature type="transmembrane region" description="Helical" evidence="14">
    <location>
        <begin position="35"/>
        <end position="56"/>
    </location>
</feature>
<dbReference type="SUPFAM" id="SSF47384">
    <property type="entry name" value="Homodimeric domain of signal transducing histidine kinase"/>
    <property type="match status" value="1"/>
</dbReference>
<evidence type="ECO:0000256" key="14">
    <source>
        <dbReference type="SAM" id="Phobius"/>
    </source>
</evidence>
<dbReference type="InterPro" id="IPR003661">
    <property type="entry name" value="HisK_dim/P_dom"/>
</dbReference>
<dbReference type="InterPro" id="IPR045671">
    <property type="entry name" value="NtrY-like_N"/>
</dbReference>
<dbReference type="Gene3D" id="3.30.450.20">
    <property type="entry name" value="PAS domain"/>
    <property type="match status" value="1"/>
</dbReference>
<feature type="domain" description="Histidine kinase" evidence="15">
    <location>
        <begin position="523"/>
        <end position="747"/>
    </location>
</feature>
<evidence type="ECO:0000313" key="19">
    <source>
        <dbReference type="Proteomes" id="UP000001399"/>
    </source>
</evidence>
<dbReference type="InterPro" id="IPR005467">
    <property type="entry name" value="His_kinase_dom"/>
</dbReference>
<dbReference type="SMART" id="SM00388">
    <property type="entry name" value="HisKA"/>
    <property type="match status" value="1"/>
</dbReference>
<keyword evidence="5" id="KW-0597">Phosphoprotein</keyword>
<evidence type="ECO:0000256" key="10">
    <source>
        <dbReference type="ARBA" id="ARBA00022840"/>
    </source>
</evidence>
<dbReference type="CDD" id="cd00130">
    <property type="entry name" value="PAS"/>
    <property type="match status" value="1"/>
</dbReference>
<dbReference type="KEGG" id="rva:Rvan_1322"/>
<dbReference type="PROSITE" id="PS50885">
    <property type="entry name" value="HAMP"/>
    <property type="match status" value="1"/>
</dbReference>
<dbReference type="SMART" id="SM00304">
    <property type="entry name" value="HAMP"/>
    <property type="match status" value="1"/>
</dbReference>
<feature type="domain" description="PAS" evidence="16">
    <location>
        <begin position="396"/>
        <end position="437"/>
    </location>
</feature>
<dbReference type="Gene3D" id="6.10.340.10">
    <property type="match status" value="1"/>
</dbReference>
<dbReference type="Pfam" id="PF00512">
    <property type="entry name" value="HisKA"/>
    <property type="match status" value="1"/>
</dbReference>
<evidence type="ECO:0000256" key="2">
    <source>
        <dbReference type="ARBA" id="ARBA00004651"/>
    </source>
</evidence>
<dbReference type="SUPFAM" id="SSF55874">
    <property type="entry name" value="ATPase domain of HSP90 chaperone/DNA topoisomerase II/histidine kinase"/>
    <property type="match status" value="1"/>
</dbReference>
<dbReference type="InterPro" id="IPR004358">
    <property type="entry name" value="Sig_transdc_His_kin-like_C"/>
</dbReference>
<dbReference type="PRINTS" id="PR00344">
    <property type="entry name" value="BCTRLSENSOR"/>
</dbReference>
<dbReference type="CDD" id="cd00082">
    <property type="entry name" value="HisKA"/>
    <property type="match status" value="1"/>
</dbReference>
<feature type="transmembrane region" description="Helical" evidence="14">
    <location>
        <begin position="68"/>
        <end position="89"/>
    </location>
</feature>
<dbReference type="InterPro" id="IPR013767">
    <property type="entry name" value="PAS_fold"/>
</dbReference>
<evidence type="ECO:0000256" key="5">
    <source>
        <dbReference type="ARBA" id="ARBA00022553"/>
    </source>
</evidence>
<dbReference type="CDD" id="cd06225">
    <property type="entry name" value="HAMP"/>
    <property type="match status" value="1"/>
</dbReference>
<evidence type="ECO:0000256" key="7">
    <source>
        <dbReference type="ARBA" id="ARBA00022692"/>
    </source>
</evidence>
<dbReference type="Pfam" id="PF19312">
    <property type="entry name" value="NtrY_N"/>
    <property type="match status" value="1"/>
</dbReference>
<keyword evidence="9 18" id="KW-0418">Kinase</keyword>
<dbReference type="Pfam" id="PF02518">
    <property type="entry name" value="HATPase_c"/>
    <property type="match status" value="1"/>
</dbReference>
<name>E3I5Z1_RHOVT</name>
<keyword evidence="11 14" id="KW-1133">Transmembrane helix</keyword>
<keyword evidence="19" id="KW-1185">Reference proteome</keyword>
<dbReference type="InterPro" id="IPR036890">
    <property type="entry name" value="HATPase_C_sf"/>
</dbReference>
<dbReference type="SUPFAM" id="SSF158472">
    <property type="entry name" value="HAMP domain-like"/>
    <property type="match status" value="1"/>
</dbReference>
<keyword evidence="7 14" id="KW-0812">Transmembrane</keyword>
<dbReference type="PIRSF" id="PIRSF037532">
    <property type="entry name" value="STHK_NtrY"/>
    <property type="match status" value="1"/>
</dbReference>
<dbReference type="Gene3D" id="3.30.565.10">
    <property type="entry name" value="Histidine kinase-like ATPase, C-terminal domain"/>
    <property type="match status" value="1"/>
</dbReference>
<keyword evidence="13 14" id="KW-0472">Membrane</keyword>
<evidence type="ECO:0000256" key="13">
    <source>
        <dbReference type="ARBA" id="ARBA00023136"/>
    </source>
</evidence>
<gene>
    <name evidence="18" type="ordered locus">Rvan_1322</name>
</gene>
<dbReference type="EMBL" id="CP002292">
    <property type="protein sequence ID" value="ADP70584.1"/>
    <property type="molecule type" value="Genomic_DNA"/>
</dbReference>
<dbReference type="PROSITE" id="PS50112">
    <property type="entry name" value="PAS"/>
    <property type="match status" value="1"/>
</dbReference>
<dbReference type="InterPro" id="IPR036097">
    <property type="entry name" value="HisK_dim/P_sf"/>
</dbReference>
<dbReference type="InterPro" id="IPR017232">
    <property type="entry name" value="NtrY"/>
</dbReference>
<dbReference type="InterPro" id="IPR003594">
    <property type="entry name" value="HATPase_dom"/>
</dbReference>
<dbReference type="GO" id="GO:0006355">
    <property type="term" value="P:regulation of DNA-templated transcription"/>
    <property type="evidence" value="ECO:0007669"/>
    <property type="project" value="InterPro"/>
</dbReference>
<protein>
    <recommendedName>
        <fullName evidence="3">histidine kinase</fullName>
        <ecNumber evidence="3">2.7.13.3</ecNumber>
    </recommendedName>
</protein>
<sequence>MAAGIPTHLNAGFSRVRAVLASVANARLFGKALRFWLSLGVVIAAITSSVATFLILNGLTSIFPTNNVVLSTLGINASFVAIIIGIIGFQVVQLLKARKREAGAGLHFRIAAVFSFVALFPAVLLAVFATVSIDRTFDTFFSTRVKSIVNNTVEVAQSYLQESGQVIRSDLVDVAREVEIGAALFTENKAAFERLFSSAVSLRALPAAFIIDSRGKLLAASSTDGPRYKAPPPADIARAAEGRIVPLSWDLANGVAAIKKLNGFEDAFIYALRPVNPNVFRLLQRTQQNIIQFQQLEYSRAQYQFVFALMYVLLALTLLASAIWTGLVFANRLVMPIRKLIGAAQEVSQGNLNVQFDDGFARDDIGRLGQTFKQMTVDLKTQRDDIMSANSELDERRRFIEAVLSGVTAGVIGVDPAGCIKLINRSGLELLGLPDDDGVIGKPLVEAVPEFGEVIEKGRRQSRTKPVHGQITIVRETGERNFAVQVTREKDDQADFGVVLTFDDVTELTVAQRTSAWADVARRIAHEIKNPLTPIQLSAERIRRKYGASITHDREIFEKCTETIIRHVGDIGRMVDEFSSFARMPQAVFEEQDIREVVREAVILFQMSRSDIEYKLDMPKEKLIALCDRRLLTQAVTNLVKNASEAVDAYRASNPESGKGRVMTKLRLIDHRFDIEVVDTGVGLPKENRHRLVEPYVTTRQKGTGLGLAIVQRITEQHGGVLELADAPVTENCDHGARISMTIPVSHGAERTEKDEARTNGQAELMLADSHLQS</sequence>
<dbReference type="GO" id="GO:0005886">
    <property type="term" value="C:plasma membrane"/>
    <property type="evidence" value="ECO:0007669"/>
    <property type="project" value="UniProtKB-SubCell"/>
</dbReference>
<dbReference type="Pfam" id="PF00989">
    <property type="entry name" value="PAS"/>
    <property type="match status" value="1"/>
</dbReference>
<dbReference type="GO" id="GO:0005524">
    <property type="term" value="F:ATP binding"/>
    <property type="evidence" value="ECO:0007669"/>
    <property type="project" value="UniProtKB-KW"/>
</dbReference>